<protein>
    <submittedName>
        <fullName evidence="2">Uncharacterized protein</fullName>
    </submittedName>
</protein>
<organism evidence="2 3">
    <name type="scientific">Chiloscyllium punctatum</name>
    <name type="common">Brownbanded bambooshark</name>
    <name type="synonym">Hemiscyllium punctatum</name>
    <dbReference type="NCBI Taxonomy" id="137246"/>
    <lineage>
        <taxon>Eukaryota</taxon>
        <taxon>Metazoa</taxon>
        <taxon>Chordata</taxon>
        <taxon>Craniata</taxon>
        <taxon>Vertebrata</taxon>
        <taxon>Chondrichthyes</taxon>
        <taxon>Elasmobranchii</taxon>
        <taxon>Galeomorphii</taxon>
        <taxon>Galeoidea</taxon>
        <taxon>Orectolobiformes</taxon>
        <taxon>Hemiscylliidae</taxon>
        <taxon>Chiloscyllium</taxon>
    </lineage>
</organism>
<feature type="non-terminal residue" evidence="2">
    <location>
        <position position="50"/>
    </location>
</feature>
<comment type="caution">
    <text evidence="2">The sequence shown here is derived from an EMBL/GenBank/DDBJ whole genome shotgun (WGS) entry which is preliminary data.</text>
</comment>
<evidence type="ECO:0000313" key="2">
    <source>
        <dbReference type="EMBL" id="GCC49057.1"/>
    </source>
</evidence>
<reference evidence="2 3" key="1">
    <citation type="journal article" date="2018" name="Nat. Ecol. Evol.">
        <title>Shark genomes provide insights into elasmobranch evolution and the origin of vertebrates.</title>
        <authorList>
            <person name="Hara Y"/>
            <person name="Yamaguchi K"/>
            <person name="Onimaru K"/>
            <person name="Kadota M"/>
            <person name="Koyanagi M"/>
            <person name="Keeley SD"/>
            <person name="Tatsumi K"/>
            <person name="Tanaka K"/>
            <person name="Motone F"/>
            <person name="Kageyama Y"/>
            <person name="Nozu R"/>
            <person name="Adachi N"/>
            <person name="Nishimura O"/>
            <person name="Nakagawa R"/>
            <person name="Tanegashima C"/>
            <person name="Kiyatake I"/>
            <person name="Matsumoto R"/>
            <person name="Murakumo K"/>
            <person name="Nishida K"/>
            <person name="Terakita A"/>
            <person name="Kuratani S"/>
            <person name="Sato K"/>
            <person name="Hyodo S Kuraku.S."/>
        </authorList>
    </citation>
    <scope>NUCLEOTIDE SEQUENCE [LARGE SCALE GENOMIC DNA]</scope>
</reference>
<keyword evidence="3" id="KW-1185">Reference proteome</keyword>
<gene>
    <name evidence="2" type="ORF">chiPu_0033120</name>
</gene>
<dbReference type="EMBL" id="BEZZ01254796">
    <property type="protein sequence ID" value="GCC49057.1"/>
    <property type="molecule type" value="Genomic_DNA"/>
</dbReference>
<feature type="region of interest" description="Disordered" evidence="1">
    <location>
        <begin position="28"/>
        <end position="50"/>
    </location>
</feature>
<evidence type="ECO:0000313" key="3">
    <source>
        <dbReference type="Proteomes" id="UP000287033"/>
    </source>
</evidence>
<proteinExistence type="predicted"/>
<sequence>MGPGIRSGGERTRPQSCLLVGHISRTSWQTAPKAPSLAQSRAMGTLGASA</sequence>
<dbReference type="Proteomes" id="UP000287033">
    <property type="component" value="Unassembled WGS sequence"/>
</dbReference>
<evidence type="ECO:0000256" key="1">
    <source>
        <dbReference type="SAM" id="MobiDB-lite"/>
    </source>
</evidence>
<accession>A0A401U2D5</accession>
<dbReference type="AlphaFoldDB" id="A0A401U2D5"/>
<name>A0A401U2D5_CHIPU</name>